<sequence>MDLRFDSKGFLGIRGRIDLIKCIHDDDEGARAASGSVNKKFKYSYRRLMRGSDLSAVFAGDSKCED</sequence>
<gene>
    <name evidence="1" type="ORF">KIN20_025252</name>
</gene>
<dbReference type="Proteomes" id="UP001196413">
    <property type="component" value="Unassembled WGS sequence"/>
</dbReference>
<name>A0AAD5NAM5_PARTN</name>
<organism evidence="1 2">
    <name type="scientific">Parelaphostrongylus tenuis</name>
    <name type="common">Meningeal worm</name>
    <dbReference type="NCBI Taxonomy" id="148309"/>
    <lineage>
        <taxon>Eukaryota</taxon>
        <taxon>Metazoa</taxon>
        <taxon>Ecdysozoa</taxon>
        <taxon>Nematoda</taxon>
        <taxon>Chromadorea</taxon>
        <taxon>Rhabditida</taxon>
        <taxon>Rhabditina</taxon>
        <taxon>Rhabditomorpha</taxon>
        <taxon>Strongyloidea</taxon>
        <taxon>Metastrongylidae</taxon>
        <taxon>Parelaphostrongylus</taxon>
    </lineage>
</organism>
<proteinExistence type="predicted"/>
<accession>A0AAD5NAM5</accession>
<evidence type="ECO:0000313" key="2">
    <source>
        <dbReference type="Proteomes" id="UP001196413"/>
    </source>
</evidence>
<evidence type="ECO:0000313" key="1">
    <source>
        <dbReference type="EMBL" id="KAJ1365041.1"/>
    </source>
</evidence>
<dbReference type="EMBL" id="JAHQIW010005154">
    <property type="protein sequence ID" value="KAJ1365041.1"/>
    <property type="molecule type" value="Genomic_DNA"/>
</dbReference>
<keyword evidence="2" id="KW-1185">Reference proteome</keyword>
<reference evidence="1" key="1">
    <citation type="submission" date="2021-06" db="EMBL/GenBank/DDBJ databases">
        <title>Parelaphostrongylus tenuis whole genome reference sequence.</title>
        <authorList>
            <person name="Garwood T.J."/>
            <person name="Larsen P.A."/>
            <person name="Fountain-Jones N.M."/>
            <person name="Garbe J.R."/>
            <person name="Macchietto M.G."/>
            <person name="Kania S.A."/>
            <person name="Gerhold R.W."/>
            <person name="Richards J.E."/>
            <person name="Wolf T.M."/>
        </authorList>
    </citation>
    <scope>NUCLEOTIDE SEQUENCE</scope>
    <source>
        <strain evidence="1">MNPRO001-30</strain>
        <tissue evidence="1">Meninges</tissue>
    </source>
</reference>
<dbReference type="AlphaFoldDB" id="A0AAD5NAM5"/>
<comment type="caution">
    <text evidence="1">The sequence shown here is derived from an EMBL/GenBank/DDBJ whole genome shotgun (WGS) entry which is preliminary data.</text>
</comment>
<protein>
    <submittedName>
        <fullName evidence="1">Uncharacterized protein</fullName>
    </submittedName>
</protein>